<organism evidence="1 2">
    <name type="scientific">Trifolium pratense</name>
    <name type="common">Red clover</name>
    <dbReference type="NCBI Taxonomy" id="57577"/>
    <lineage>
        <taxon>Eukaryota</taxon>
        <taxon>Viridiplantae</taxon>
        <taxon>Streptophyta</taxon>
        <taxon>Embryophyta</taxon>
        <taxon>Tracheophyta</taxon>
        <taxon>Spermatophyta</taxon>
        <taxon>Magnoliopsida</taxon>
        <taxon>eudicotyledons</taxon>
        <taxon>Gunneridae</taxon>
        <taxon>Pentapetalae</taxon>
        <taxon>rosids</taxon>
        <taxon>fabids</taxon>
        <taxon>Fabales</taxon>
        <taxon>Fabaceae</taxon>
        <taxon>Papilionoideae</taxon>
        <taxon>50 kb inversion clade</taxon>
        <taxon>NPAAA clade</taxon>
        <taxon>Hologalegina</taxon>
        <taxon>IRL clade</taxon>
        <taxon>Trifolieae</taxon>
        <taxon>Trifolium</taxon>
    </lineage>
</organism>
<gene>
    <name evidence="1" type="ORF">MILVUS5_LOCUS38698</name>
</gene>
<protein>
    <submittedName>
        <fullName evidence="1">Uncharacterized protein</fullName>
    </submittedName>
</protein>
<keyword evidence="2" id="KW-1185">Reference proteome</keyword>
<accession>A0ACB0M235</accession>
<evidence type="ECO:0000313" key="2">
    <source>
        <dbReference type="Proteomes" id="UP001177021"/>
    </source>
</evidence>
<comment type="caution">
    <text evidence="1">The sequence shown here is derived from an EMBL/GenBank/DDBJ whole genome shotgun (WGS) entry which is preliminary data.</text>
</comment>
<name>A0ACB0M235_TRIPR</name>
<dbReference type="Proteomes" id="UP001177021">
    <property type="component" value="Unassembled WGS sequence"/>
</dbReference>
<reference evidence="1" key="1">
    <citation type="submission" date="2023-10" db="EMBL/GenBank/DDBJ databases">
        <authorList>
            <person name="Rodriguez Cubillos JULIANA M."/>
            <person name="De Vega J."/>
        </authorList>
    </citation>
    <scope>NUCLEOTIDE SEQUENCE</scope>
</reference>
<evidence type="ECO:0000313" key="1">
    <source>
        <dbReference type="EMBL" id="CAJ2675750.1"/>
    </source>
</evidence>
<proteinExistence type="predicted"/>
<dbReference type="EMBL" id="CASHSV030000716">
    <property type="protein sequence ID" value="CAJ2675750.1"/>
    <property type="molecule type" value="Genomic_DNA"/>
</dbReference>
<sequence>MVPYSYILQISILLSSLKLIYLVGDSLGGCFALVVAARNPTVDLVLILVNPGKSVTKQGLVMTFVQPVVHIYAGIFINWVERL</sequence>